<dbReference type="Gene3D" id="3.40.50.2000">
    <property type="entry name" value="Glycogen Phosphorylase B"/>
    <property type="match status" value="2"/>
</dbReference>
<evidence type="ECO:0000313" key="3">
    <source>
        <dbReference type="EMBL" id="GGF37137.1"/>
    </source>
</evidence>
<comment type="caution">
    <text evidence="3">The sequence shown here is derived from an EMBL/GenBank/DDBJ whole genome shotgun (WGS) entry which is preliminary data.</text>
</comment>
<dbReference type="Proteomes" id="UP000598775">
    <property type="component" value="Unassembled WGS sequence"/>
</dbReference>
<evidence type="ECO:0000313" key="4">
    <source>
        <dbReference type="Proteomes" id="UP000598775"/>
    </source>
</evidence>
<keyword evidence="4" id="KW-1185">Reference proteome</keyword>
<keyword evidence="2" id="KW-0808">Transferase</keyword>
<dbReference type="RefSeq" id="WP_188680142.1">
    <property type="nucleotide sequence ID" value="NZ_BMGP01000006.1"/>
</dbReference>
<dbReference type="GO" id="GO:0008194">
    <property type="term" value="F:UDP-glycosyltransferase activity"/>
    <property type="evidence" value="ECO:0007669"/>
    <property type="project" value="InterPro"/>
</dbReference>
<dbReference type="PANTHER" id="PTHR48043:SF145">
    <property type="entry name" value="FI06409P-RELATED"/>
    <property type="match status" value="1"/>
</dbReference>
<dbReference type="PANTHER" id="PTHR48043">
    <property type="entry name" value="EG:EG0003.4 PROTEIN-RELATED"/>
    <property type="match status" value="1"/>
</dbReference>
<dbReference type="Pfam" id="PF00201">
    <property type="entry name" value="UDPGT"/>
    <property type="match status" value="1"/>
</dbReference>
<gene>
    <name evidence="3" type="ORF">GCM10011399_32580</name>
</gene>
<sequence length="438" mass="46527">MTLLVISPDYASHLLPLATLATAWRDAGEQVIVATGPATASIVDEFGYSRVNLQLGRGSNPGVIRAEDQPTGEDDALRGFFDATRSGMIETLRFQAEARSADLLFDPVQNARRVQAVVEQTKPDQILVDHLAFGARLGLDAAGISYADVVLGHPSALPVGTEVYGQPPFWPEAFTPSTAELASLRAVNERVSHEFTRQWNAALAELNPAAPPSRDAFAEHGPRVLFNYPELIHQPERTAALPPHAFLGAALRDDPPDLDVAEWLEQGTLPLVYVSFGSFLSVRTDVLLRVVDALRPLPVRVALATGSSDPAAFADVPQHWFVRSYLPQVTLLRHSALAVTHAGNNSVTEAVATGVPMLALPFSTDQFAGARAIEAAGLGEARAPNTASASELREAIARIQTGLAPALATALAATVNLTPGPARARDFLGASGQAAYLP</sequence>
<reference evidence="3 4" key="1">
    <citation type="journal article" date="2014" name="Int. J. Syst. Evol. Microbiol.">
        <title>Complete genome sequence of Corynebacterium casei LMG S-19264T (=DSM 44701T), isolated from a smear-ripened cheese.</title>
        <authorList>
            <consortium name="US DOE Joint Genome Institute (JGI-PGF)"/>
            <person name="Walter F."/>
            <person name="Albersmeier A."/>
            <person name="Kalinowski J."/>
            <person name="Ruckert C."/>
        </authorList>
    </citation>
    <scope>NUCLEOTIDE SEQUENCE [LARGE SCALE GENOMIC DNA]</scope>
    <source>
        <strain evidence="3 4">CGMCC 1.12976</strain>
    </source>
</reference>
<evidence type="ECO:0000256" key="2">
    <source>
        <dbReference type="ARBA" id="ARBA00022679"/>
    </source>
</evidence>
<name>A0A917BCH9_9MICO</name>
<dbReference type="EMBL" id="BMGP01000006">
    <property type="protein sequence ID" value="GGF37137.1"/>
    <property type="molecule type" value="Genomic_DNA"/>
</dbReference>
<protein>
    <recommendedName>
        <fullName evidence="5">Glycosyltransferase</fullName>
    </recommendedName>
</protein>
<keyword evidence="1" id="KW-0328">Glycosyltransferase</keyword>
<dbReference type="InterPro" id="IPR050271">
    <property type="entry name" value="UDP-glycosyltransferase"/>
</dbReference>
<dbReference type="SUPFAM" id="SSF53756">
    <property type="entry name" value="UDP-Glycosyltransferase/glycogen phosphorylase"/>
    <property type="match status" value="1"/>
</dbReference>
<accession>A0A917BCH9</accession>
<evidence type="ECO:0008006" key="5">
    <source>
        <dbReference type="Google" id="ProtNLM"/>
    </source>
</evidence>
<evidence type="ECO:0000256" key="1">
    <source>
        <dbReference type="ARBA" id="ARBA00022676"/>
    </source>
</evidence>
<dbReference type="InterPro" id="IPR002213">
    <property type="entry name" value="UDP_glucos_trans"/>
</dbReference>
<dbReference type="AlphaFoldDB" id="A0A917BCH9"/>
<proteinExistence type="predicted"/>
<dbReference type="CDD" id="cd03784">
    <property type="entry name" value="GT1_Gtf-like"/>
    <property type="match status" value="1"/>
</dbReference>
<organism evidence="3 4">
    <name type="scientific">Subtercola lobariae</name>
    <dbReference type="NCBI Taxonomy" id="1588641"/>
    <lineage>
        <taxon>Bacteria</taxon>
        <taxon>Bacillati</taxon>
        <taxon>Actinomycetota</taxon>
        <taxon>Actinomycetes</taxon>
        <taxon>Micrococcales</taxon>
        <taxon>Microbacteriaceae</taxon>
        <taxon>Subtercola</taxon>
    </lineage>
</organism>